<sequence length="140" mass="15252">MDMQKVGSFYTAEETISYIYHLLLEGFECGQISVVSKAVHDMEVITQTMQVSEKQAISHRFLGILSGLLAGLGGIFILPQLLNPGIGHILAAAPIASYVYGETHDDLKHLLASYGCLDEEAEMTVSELEVGKIVVLLELN</sequence>
<keyword evidence="4" id="KW-1185">Reference proteome</keyword>
<evidence type="ECO:0000259" key="2">
    <source>
        <dbReference type="Pfam" id="PF11181"/>
    </source>
</evidence>
<reference evidence="3 4" key="1">
    <citation type="submission" date="2023-03" db="EMBL/GenBank/DDBJ databases">
        <title>Bacillus Genome Sequencing.</title>
        <authorList>
            <person name="Dunlap C."/>
        </authorList>
    </citation>
    <scope>NUCLEOTIDE SEQUENCE [LARGE SCALE GENOMIC DNA]</scope>
    <source>
        <strain evidence="3 4">B-23453</strain>
    </source>
</reference>
<dbReference type="InterPro" id="IPR025889">
    <property type="entry name" value="GSP17M-like_dom"/>
</dbReference>
<feature type="transmembrane region" description="Helical" evidence="1">
    <location>
        <begin position="61"/>
        <end position="79"/>
    </location>
</feature>
<dbReference type="Pfam" id="PF11181">
    <property type="entry name" value="YflT"/>
    <property type="match status" value="1"/>
</dbReference>
<comment type="caution">
    <text evidence="3">The sequence shown here is derived from an EMBL/GenBank/DDBJ whole genome shotgun (WGS) entry which is preliminary data.</text>
</comment>
<organism evidence="3 4">
    <name type="scientific">Heyndrickxia acidicola</name>
    <dbReference type="NCBI Taxonomy" id="209389"/>
    <lineage>
        <taxon>Bacteria</taxon>
        <taxon>Bacillati</taxon>
        <taxon>Bacillota</taxon>
        <taxon>Bacilli</taxon>
        <taxon>Bacillales</taxon>
        <taxon>Bacillaceae</taxon>
        <taxon>Heyndrickxia</taxon>
    </lineage>
</organism>
<proteinExistence type="predicted"/>
<evidence type="ECO:0000256" key="1">
    <source>
        <dbReference type="SAM" id="Phobius"/>
    </source>
</evidence>
<dbReference type="RefSeq" id="WP_066265920.1">
    <property type="nucleotide sequence ID" value="NZ_JARMAB010000006.1"/>
</dbReference>
<dbReference type="Proteomes" id="UP001341444">
    <property type="component" value="Unassembled WGS sequence"/>
</dbReference>
<dbReference type="EMBL" id="JARMAB010000006">
    <property type="protein sequence ID" value="MED1202377.1"/>
    <property type="molecule type" value="Genomic_DNA"/>
</dbReference>
<evidence type="ECO:0000313" key="4">
    <source>
        <dbReference type="Proteomes" id="UP001341444"/>
    </source>
</evidence>
<accession>A0ABU6MCH9</accession>
<name>A0ABU6MCH9_9BACI</name>
<gene>
    <name evidence="3" type="ORF">P4T90_04640</name>
</gene>
<evidence type="ECO:0000313" key="3">
    <source>
        <dbReference type="EMBL" id="MED1202377.1"/>
    </source>
</evidence>
<protein>
    <submittedName>
        <fullName evidence="3">General stress protein</fullName>
    </submittedName>
</protein>
<keyword evidence="1" id="KW-0472">Membrane</keyword>
<feature type="domain" description="General stress protein 17M-like" evidence="2">
    <location>
        <begin position="4"/>
        <end position="69"/>
    </location>
</feature>
<keyword evidence="1" id="KW-1133">Transmembrane helix</keyword>
<keyword evidence="1" id="KW-0812">Transmembrane</keyword>